<dbReference type="SUPFAM" id="SSF55874">
    <property type="entry name" value="ATPase domain of HSP90 chaperone/DNA topoisomerase II/histidine kinase"/>
    <property type="match status" value="1"/>
</dbReference>
<keyword evidence="7" id="KW-0472">Membrane</keyword>
<keyword evidence="5 9" id="KW-0418">Kinase</keyword>
<evidence type="ECO:0000313" key="10">
    <source>
        <dbReference type="Proteomes" id="UP001200470"/>
    </source>
</evidence>
<evidence type="ECO:0000256" key="2">
    <source>
        <dbReference type="ARBA" id="ARBA00012438"/>
    </source>
</evidence>
<reference evidence="9 10" key="1">
    <citation type="submission" date="2020-12" db="EMBL/GenBank/DDBJ databases">
        <title>Whole genome sequences of gut porcine anaerobes.</title>
        <authorList>
            <person name="Kubasova T."/>
            <person name="Jahodarova E."/>
            <person name="Rychlik I."/>
        </authorList>
    </citation>
    <scope>NUCLEOTIDE SEQUENCE [LARGE SCALE GENOMIC DNA]</scope>
    <source>
        <strain evidence="9 10">An925</strain>
    </source>
</reference>
<accession>A0ABS9CC54</accession>
<dbReference type="SMART" id="SM00388">
    <property type="entry name" value="HisKA"/>
    <property type="match status" value="1"/>
</dbReference>
<evidence type="ECO:0000256" key="4">
    <source>
        <dbReference type="ARBA" id="ARBA00022679"/>
    </source>
</evidence>
<dbReference type="EC" id="2.7.13.3" evidence="2"/>
<proteinExistence type="predicted"/>
<evidence type="ECO:0000256" key="6">
    <source>
        <dbReference type="ARBA" id="ARBA00023012"/>
    </source>
</evidence>
<name>A0ABS9CC54_9BACT</name>
<dbReference type="Gene3D" id="1.10.287.130">
    <property type="match status" value="1"/>
</dbReference>
<dbReference type="Proteomes" id="UP001200470">
    <property type="component" value="Unassembled WGS sequence"/>
</dbReference>
<dbReference type="InterPro" id="IPR036097">
    <property type="entry name" value="HisK_dim/P_sf"/>
</dbReference>
<gene>
    <name evidence="9" type="ORF">I6E12_01035</name>
</gene>
<sequence>MSIGNKFSLQIISVFCIFAVVFILFQHHREKEFKIERLNTQLQDYNEQLCQSLTAAGDHSEPAIASFERRHHMPGLRLTLISEQGYVLYDNTRKDYGDMGNHLQRKEVQEALTQGNGSDIDRRSASTGKEYFYSASYFPKQHYIVRSALPYDHTLTEALQAEQRYIWVALVIVALLSFLLFRFGKRLDRNINQLRIFAQRAAANESLDVEDLAEFPGDELGEIAERIIKIYRRLQYTKEEQNRLKHELIQNAAHELKTPVASIQGYIETILTDTKMTEENRQLFLERSFAQTQRLTAILQDISTLHRLDSGTIAYEFEPVDIYETVSHIQQETALQLSGRRMTFVNQLPSPLIVRGNASLLYSIFRNLTDNAIAYAGDGTTITLTARQTGDYWHFCFSDNGVGIPQEHLMRIFERFYRVDKGRSRKMGGTGLGLAIVKNAVIMHGGTITACRNEDSGVRFVFDIHC</sequence>
<dbReference type="GO" id="GO:0016301">
    <property type="term" value="F:kinase activity"/>
    <property type="evidence" value="ECO:0007669"/>
    <property type="project" value="UniProtKB-KW"/>
</dbReference>
<keyword evidence="10" id="KW-1185">Reference proteome</keyword>
<dbReference type="PANTHER" id="PTHR45453:SF1">
    <property type="entry name" value="PHOSPHATE REGULON SENSOR PROTEIN PHOR"/>
    <property type="match status" value="1"/>
</dbReference>
<dbReference type="InterPro" id="IPR003661">
    <property type="entry name" value="HisK_dim/P_dom"/>
</dbReference>
<dbReference type="CDD" id="cd00075">
    <property type="entry name" value="HATPase"/>
    <property type="match status" value="1"/>
</dbReference>
<dbReference type="Gene3D" id="3.30.565.10">
    <property type="entry name" value="Histidine kinase-like ATPase, C-terminal domain"/>
    <property type="match status" value="1"/>
</dbReference>
<keyword evidence="6" id="KW-0902">Two-component regulatory system</keyword>
<dbReference type="InterPro" id="IPR036890">
    <property type="entry name" value="HATPase_C_sf"/>
</dbReference>
<keyword evidence="7" id="KW-1133">Transmembrane helix</keyword>
<dbReference type="PRINTS" id="PR00344">
    <property type="entry name" value="BCTRLSENSOR"/>
</dbReference>
<dbReference type="PANTHER" id="PTHR45453">
    <property type="entry name" value="PHOSPHATE REGULON SENSOR PROTEIN PHOR"/>
    <property type="match status" value="1"/>
</dbReference>
<dbReference type="InterPro" id="IPR050351">
    <property type="entry name" value="BphY/WalK/GraS-like"/>
</dbReference>
<feature type="domain" description="Histidine kinase" evidence="8">
    <location>
        <begin position="251"/>
        <end position="466"/>
    </location>
</feature>
<dbReference type="PROSITE" id="PS50109">
    <property type="entry name" value="HIS_KIN"/>
    <property type="match status" value="1"/>
</dbReference>
<protein>
    <recommendedName>
        <fullName evidence="2">histidine kinase</fullName>
        <ecNumber evidence="2">2.7.13.3</ecNumber>
    </recommendedName>
</protein>
<feature type="transmembrane region" description="Helical" evidence="7">
    <location>
        <begin position="165"/>
        <end position="183"/>
    </location>
</feature>
<evidence type="ECO:0000256" key="5">
    <source>
        <dbReference type="ARBA" id="ARBA00022777"/>
    </source>
</evidence>
<dbReference type="EMBL" id="JADYTN010000002">
    <property type="protein sequence ID" value="MCF2562702.1"/>
    <property type="molecule type" value="Genomic_DNA"/>
</dbReference>
<feature type="transmembrane region" description="Helical" evidence="7">
    <location>
        <begin position="7"/>
        <end position="25"/>
    </location>
</feature>
<evidence type="ECO:0000313" key="9">
    <source>
        <dbReference type="EMBL" id="MCF2562702.1"/>
    </source>
</evidence>
<keyword evidence="4" id="KW-0808">Transferase</keyword>
<dbReference type="InterPro" id="IPR005467">
    <property type="entry name" value="His_kinase_dom"/>
</dbReference>
<keyword evidence="7" id="KW-0812">Transmembrane</keyword>
<organism evidence="9 10">
    <name type="scientific">Xylanibacter brevis</name>
    <dbReference type="NCBI Taxonomy" id="83231"/>
    <lineage>
        <taxon>Bacteria</taxon>
        <taxon>Pseudomonadati</taxon>
        <taxon>Bacteroidota</taxon>
        <taxon>Bacteroidia</taxon>
        <taxon>Bacteroidales</taxon>
        <taxon>Prevotellaceae</taxon>
        <taxon>Xylanibacter</taxon>
    </lineage>
</organism>
<dbReference type="InterPro" id="IPR004358">
    <property type="entry name" value="Sig_transdc_His_kin-like_C"/>
</dbReference>
<evidence type="ECO:0000256" key="3">
    <source>
        <dbReference type="ARBA" id="ARBA00022553"/>
    </source>
</evidence>
<dbReference type="Pfam" id="PF02518">
    <property type="entry name" value="HATPase_c"/>
    <property type="match status" value="1"/>
</dbReference>
<comment type="caution">
    <text evidence="9">The sequence shown here is derived from an EMBL/GenBank/DDBJ whole genome shotgun (WGS) entry which is preliminary data.</text>
</comment>
<dbReference type="InterPro" id="IPR003594">
    <property type="entry name" value="HATPase_dom"/>
</dbReference>
<dbReference type="SMART" id="SM00387">
    <property type="entry name" value="HATPase_c"/>
    <property type="match status" value="1"/>
</dbReference>
<dbReference type="Pfam" id="PF00512">
    <property type="entry name" value="HisKA"/>
    <property type="match status" value="1"/>
</dbReference>
<evidence type="ECO:0000259" key="8">
    <source>
        <dbReference type="PROSITE" id="PS50109"/>
    </source>
</evidence>
<evidence type="ECO:0000256" key="1">
    <source>
        <dbReference type="ARBA" id="ARBA00000085"/>
    </source>
</evidence>
<evidence type="ECO:0000256" key="7">
    <source>
        <dbReference type="SAM" id="Phobius"/>
    </source>
</evidence>
<dbReference type="CDD" id="cd00082">
    <property type="entry name" value="HisKA"/>
    <property type="match status" value="1"/>
</dbReference>
<keyword evidence="3" id="KW-0597">Phosphoprotein</keyword>
<comment type="catalytic activity">
    <reaction evidence="1">
        <text>ATP + protein L-histidine = ADP + protein N-phospho-L-histidine.</text>
        <dbReference type="EC" id="2.7.13.3"/>
    </reaction>
</comment>
<dbReference type="SUPFAM" id="SSF47384">
    <property type="entry name" value="Homodimeric domain of signal transducing histidine kinase"/>
    <property type="match status" value="1"/>
</dbReference>